<dbReference type="Gene3D" id="3.40.50.2000">
    <property type="entry name" value="Glycogen Phosphorylase B"/>
    <property type="match status" value="1"/>
</dbReference>
<dbReference type="OrthoDB" id="5835829at2759"/>
<dbReference type="SUPFAM" id="SSF53756">
    <property type="entry name" value="UDP-Glycosyltransferase/glycogen phosphorylase"/>
    <property type="match status" value="1"/>
</dbReference>
<comment type="caution">
    <text evidence="1">The sequence shown here is derived from an EMBL/GenBank/DDBJ whole genome shotgun (WGS) entry which is preliminary data.</text>
</comment>
<sequence length="192" mass="21047">MAKEDIHVLMLPWSAFGHMIPFFHLSIALAKAGICISFVSTPSNLRRVPTHLIPPDLPAPLDLVELHLPPVDGLPIGGEATVNISVDQIQHLKTAYDLLKPQLKHFISHDTPDWIIQDFASHWTAEISQSSTSTSLSSCSSSSLLPRAPSWVHQSTSLVLPRLNTGRPLNLSHLRQSGSLFHPLLKCLTLPG</sequence>
<accession>A0A9Q0KQ29</accession>
<dbReference type="GO" id="GO:0035251">
    <property type="term" value="F:UDP-glucosyltransferase activity"/>
    <property type="evidence" value="ECO:0007669"/>
    <property type="project" value="InterPro"/>
</dbReference>
<dbReference type="PANTHER" id="PTHR48049:SF57">
    <property type="entry name" value="UDP-GLYCOSYLTRANSFERASE 91C1-LIKE"/>
    <property type="match status" value="1"/>
</dbReference>
<keyword evidence="2" id="KW-1185">Reference proteome</keyword>
<dbReference type="EMBL" id="JAMYWD010000004">
    <property type="protein sequence ID" value="KAJ4974570.1"/>
    <property type="molecule type" value="Genomic_DNA"/>
</dbReference>
<dbReference type="InterPro" id="IPR050481">
    <property type="entry name" value="UDP-glycosyltransf_plant"/>
</dbReference>
<protein>
    <recommendedName>
        <fullName evidence="3">UDP-rhamnose:rhamnosyltransferase 1</fullName>
    </recommendedName>
</protein>
<reference evidence="1" key="1">
    <citation type="journal article" date="2023" name="Plant J.">
        <title>The genome of the king protea, Protea cynaroides.</title>
        <authorList>
            <person name="Chang J."/>
            <person name="Duong T.A."/>
            <person name="Schoeman C."/>
            <person name="Ma X."/>
            <person name="Roodt D."/>
            <person name="Barker N."/>
            <person name="Li Z."/>
            <person name="Van de Peer Y."/>
            <person name="Mizrachi E."/>
        </authorList>
    </citation>
    <scope>NUCLEOTIDE SEQUENCE</scope>
    <source>
        <tissue evidence="1">Young leaves</tissue>
    </source>
</reference>
<gene>
    <name evidence="1" type="ORF">NE237_007744</name>
</gene>
<name>A0A9Q0KQ29_9MAGN</name>
<dbReference type="AlphaFoldDB" id="A0A9Q0KQ29"/>
<evidence type="ECO:0000313" key="2">
    <source>
        <dbReference type="Proteomes" id="UP001141806"/>
    </source>
</evidence>
<organism evidence="1 2">
    <name type="scientific">Protea cynaroides</name>
    <dbReference type="NCBI Taxonomy" id="273540"/>
    <lineage>
        <taxon>Eukaryota</taxon>
        <taxon>Viridiplantae</taxon>
        <taxon>Streptophyta</taxon>
        <taxon>Embryophyta</taxon>
        <taxon>Tracheophyta</taxon>
        <taxon>Spermatophyta</taxon>
        <taxon>Magnoliopsida</taxon>
        <taxon>Proteales</taxon>
        <taxon>Proteaceae</taxon>
        <taxon>Protea</taxon>
    </lineage>
</organism>
<proteinExistence type="predicted"/>
<dbReference type="PANTHER" id="PTHR48049">
    <property type="entry name" value="GLYCOSYLTRANSFERASE"/>
    <property type="match status" value="1"/>
</dbReference>
<evidence type="ECO:0008006" key="3">
    <source>
        <dbReference type="Google" id="ProtNLM"/>
    </source>
</evidence>
<evidence type="ECO:0000313" key="1">
    <source>
        <dbReference type="EMBL" id="KAJ4974570.1"/>
    </source>
</evidence>
<dbReference type="Proteomes" id="UP001141806">
    <property type="component" value="Unassembled WGS sequence"/>
</dbReference>